<feature type="compositionally biased region" description="Polar residues" evidence="1">
    <location>
        <begin position="343"/>
        <end position="355"/>
    </location>
</feature>
<evidence type="ECO:0000256" key="1">
    <source>
        <dbReference type="SAM" id="MobiDB-lite"/>
    </source>
</evidence>
<organism evidence="2 3">
    <name type="scientific">Heterostelium pallidum (strain ATCC 26659 / Pp 5 / PN500)</name>
    <name type="common">Cellular slime mold</name>
    <name type="synonym">Polysphondylium pallidum</name>
    <dbReference type="NCBI Taxonomy" id="670386"/>
    <lineage>
        <taxon>Eukaryota</taxon>
        <taxon>Amoebozoa</taxon>
        <taxon>Evosea</taxon>
        <taxon>Eumycetozoa</taxon>
        <taxon>Dictyostelia</taxon>
        <taxon>Acytosteliales</taxon>
        <taxon>Acytosteliaceae</taxon>
        <taxon>Heterostelium</taxon>
    </lineage>
</organism>
<dbReference type="Proteomes" id="UP000001396">
    <property type="component" value="Unassembled WGS sequence"/>
</dbReference>
<comment type="caution">
    <text evidence="2">The sequence shown here is derived from an EMBL/GenBank/DDBJ whole genome shotgun (WGS) entry which is preliminary data.</text>
</comment>
<dbReference type="Gene3D" id="3.40.50.150">
    <property type="entry name" value="Vaccinia Virus protein VP39"/>
    <property type="match status" value="1"/>
</dbReference>
<name>D3AZJ9_HETP5</name>
<dbReference type="PANTHER" id="PTHR37211:SF1">
    <property type="entry name" value="EXPRESSED PROTEIN"/>
    <property type="match status" value="1"/>
</dbReference>
<gene>
    <name evidence="2" type="ORF">PPL_02381</name>
</gene>
<dbReference type="InterPro" id="IPR029063">
    <property type="entry name" value="SAM-dependent_MTases_sf"/>
</dbReference>
<dbReference type="GeneID" id="31357906"/>
<evidence type="ECO:0008006" key="4">
    <source>
        <dbReference type="Google" id="ProtNLM"/>
    </source>
</evidence>
<dbReference type="InParanoid" id="D3AZJ9"/>
<sequence length="380" mass="44127">MTKKKINTKNKENNNKSPQKIASNESSNNQEKSKFFINSGVGDRPDQAIDIANLSDRHLLYEEAVQSPKSDVAFCSLLFHQLRHRKALIFKEDFSGTSILGTEWAKSDPERQSICVDLDSETLDWGRARHVEAAGAAADRVQLIQANVMDVKINTARKVDLIASFNYSVCLFHRRKEVLQYFKIAYDTLVDDGLLMCDLFGGYESTMNTVQFREFSKFRYIWRHDSFDAMKNSIKCSISFEFPDESSLPRAFTYDFRLWTIPEWRDMLLEAGFTEVRVWWRNERSAFVKDCNNDSHPLSKQNNDTKENNESTDDDGDDDEEVDDNKRKYLEKKRLKQMKHHINISQQKQPTNQSSEPDKYVEVQSIPQTPAWNVYVVALK</sequence>
<evidence type="ECO:0000313" key="2">
    <source>
        <dbReference type="EMBL" id="EFA85378.1"/>
    </source>
</evidence>
<dbReference type="PANTHER" id="PTHR37211">
    <property type="entry name" value="EXPRESSED PROTEIN"/>
    <property type="match status" value="1"/>
</dbReference>
<feature type="region of interest" description="Disordered" evidence="1">
    <location>
        <begin position="1"/>
        <end position="30"/>
    </location>
</feature>
<dbReference type="RefSeq" id="XP_020437487.1">
    <property type="nucleotide sequence ID" value="XM_020573370.1"/>
</dbReference>
<proteinExistence type="predicted"/>
<keyword evidence="3" id="KW-1185">Reference proteome</keyword>
<dbReference type="CDD" id="cd02440">
    <property type="entry name" value="AdoMet_MTases"/>
    <property type="match status" value="1"/>
</dbReference>
<dbReference type="SUPFAM" id="SSF53335">
    <property type="entry name" value="S-adenosyl-L-methionine-dependent methyltransferases"/>
    <property type="match status" value="1"/>
</dbReference>
<reference evidence="2 3" key="1">
    <citation type="journal article" date="2011" name="Genome Res.">
        <title>Phylogeny-wide analysis of social amoeba genomes highlights ancient origins for complex intercellular communication.</title>
        <authorList>
            <person name="Heidel A.J."/>
            <person name="Lawal H.M."/>
            <person name="Felder M."/>
            <person name="Schilde C."/>
            <person name="Helps N.R."/>
            <person name="Tunggal B."/>
            <person name="Rivero F."/>
            <person name="John U."/>
            <person name="Schleicher M."/>
            <person name="Eichinger L."/>
            <person name="Platzer M."/>
            <person name="Noegel A.A."/>
            <person name="Schaap P."/>
            <person name="Gloeckner G."/>
        </authorList>
    </citation>
    <scope>NUCLEOTIDE SEQUENCE [LARGE SCALE GENOMIC DNA]</scope>
    <source>
        <strain evidence="3">ATCC 26659 / Pp 5 / PN500</strain>
    </source>
</reference>
<dbReference type="EMBL" id="ADBJ01000008">
    <property type="protein sequence ID" value="EFA85378.1"/>
    <property type="molecule type" value="Genomic_DNA"/>
</dbReference>
<feature type="compositionally biased region" description="Acidic residues" evidence="1">
    <location>
        <begin position="310"/>
        <end position="323"/>
    </location>
</feature>
<feature type="region of interest" description="Disordered" evidence="1">
    <location>
        <begin position="291"/>
        <end position="327"/>
    </location>
</feature>
<dbReference type="Gene3D" id="2.20.25.110">
    <property type="entry name" value="S-adenosyl-L-methionine-dependent methyltransferases"/>
    <property type="match status" value="1"/>
</dbReference>
<accession>D3AZJ9</accession>
<protein>
    <recommendedName>
        <fullName evidence="4">Methyltransferase domain-containing protein</fullName>
    </recommendedName>
</protein>
<dbReference type="AlphaFoldDB" id="D3AZJ9"/>
<feature type="region of interest" description="Disordered" evidence="1">
    <location>
        <begin position="339"/>
        <end position="361"/>
    </location>
</feature>
<evidence type="ECO:0000313" key="3">
    <source>
        <dbReference type="Proteomes" id="UP000001396"/>
    </source>
</evidence>